<dbReference type="EMBL" id="BQNB010015935">
    <property type="protein sequence ID" value="GJT45850.1"/>
    <property type="molecule type" value="Genomic_DNA"/>
</dbReference>
<sequence>MQKQESKVDLGKALDVVWLSKKAVGQELERLIQAACQGMMQILIMHISNLYMTKSQWLRKVIRLLHEQGTLINVQKKQSIDLSALDLSALDLSTDTTQLNIQTTPETTTPESTVIATENVIQAENVMVNEDEFFNIFSTPVHEVGCDTHDLGSVEEKLDINLLIKEKSDSDLESTARSGPRDNEMEDTGGSGIQIND</sequence>
<name>A0ABQ5E4S0_9ASTR</name>
<evidence type="ECO:0000313" key="2">
    <source>
        <dbReference type="EMBL" id="GJT45850.1"/>
    </source>
</evidence>
<organism evidence="2 3">
    <name type="scientific">Tanacetum coccineum</name>
    <dbReference type="NCBI Taxonomy" id="301880"/>
    <lineage>
        <taxon>Eukaryota</taxon>
        <taxon>Viridiplantae</taxon>
        <taxon>Streptophyta</taxon>
        <taxon>Embryophyta</taxon>
        <taxon>Tracheophyta</taxon>
        <taxon>Spermatophyta</taxon>
        <taxon>Magnoliopsida</taxon>
        <taxon>eudicotyledons</taxon>
        <taxon>Gunneridae</taxon>
        <taxon>Pentapetalae</taxon>
        <taxon>asterids</taxon>
        <taxon>campanulids</taxon>
        <taxon>Asterales</taxon>
        <taxon>Asteraceae</taxon>
        <taxon>Asteroideae</taxon>
        <taxon>Anthemideae</taxon>
        <taxon>Anthemidinae</taxon>
        <taxon>Tanacetum</taxon>
    </lineage>
</organism>
<evidence type="ECO:0000256" key="1">
    <source>
        <dbReference type="SAM" id="MobiDB-lite"/>
    </source>
</evidence>
<reference evidence="2" key="1">
    <citation type="journal article" date="2022" name="Int. J. Mol. Sci.">
        <title>Draft Genome of Tanacetum Coccineum: Genomic Comparison of Closely Related Tanacetum-Family Plants.</title>
        <authorList>
            <person name="Yamashiro T."/>
            <person name="Shiraishi A."/>
            <person name="Nakayama K."/>
            <person name="Satake H."/>
        </authorList>
    </citation>
    <scope>NUCLEOTIDE SEQUENCE</scope>
</reference>
<comment type="caution">
    <text evidence="2">The sequence shown here is derived from an EMBL/GenBank/DDBJ whole genome shotgun (WGS) entry which is preliminary data.</text>
</comment>
<dbReference type="Proteomes" id="UP001151760">
    <property type="component" value="Unassembled WGS sequence"/>
</dbReference>
<proteinExistence type="predicted"/>
<keyword evidence="3" id="KW-1185">Reference proteome</keyword>
<accession>A0ABQ5E4S0</accession>
<feature type="region of interest" description="Disordered" evidence="1">
    <location>
        <begin position="169"/>
        <end position="197"/>
    </location>
</feature>
<reference evidence="2" key="2">
    <citation type="submission" date="2022-01" db="EMBL/GenBank/DDBJ databases">
        <authorList>
            <person name="Yamashiro T."/>
            <person name="Shiraishi A."/>
            <person name="Satake H."/>
            <person name="Nakayama K."/>
        </authorList>
    </citation>
    <scope>NUCLEOTIDE SEQUENCE</scope>
</reference>
<protein>
    <submittedName>
        <fullName evidence="2">Uncharacterized protein</fullName>
    </submittedName>
</protein>
<gene>
    <name evidence="2" type="ORF">Tco_0954565</name>
</gene>
<evidence type="ECO:0000313" key="3">
    <source>
        <dbReference type="Proteomes" id="UP001151760"/>
    </source>
</evidence>